<evidence type="ECO:0000313" key="1">
    <source>
        <dbReference type="EMBL" id="GAI14301.1"/>
    </source>
</evidence>
<reference evidence="1" key="1">
    <citation type="journal article" date="2014" name="Front. Microbiol.">
        <title>High frequency of phylogenetically diverse reductive dehalogenase-homologous genes in deep subseafloor sedimentary metagenomes.</title>
        <authorList>
            <person name="Kawai M."/>
            <person name="Futagami T."/>
            <person name="Toyoda A."/>
            <person name="Takaki Y."/>
            <person name="Nishi S."/>
            <person name="Hori S."/>
            <person name="Arai W."/>
            <person name="Tsubouchi T."/>
            <person name="Morono Y."/>
            <person name="Uchiyama I."/>
            <person name="Ito T."/>
            <person name="Fujiyama A."/>
            <person name="Inagaki F."/>
            <person name="Takami H."/>
        </authorList>
    </citation>
    <scope>NUCLEOTIDE SEQUENCE</scope>
    <source>
        <strain evidence="1">Expedition CK06-06</strain>
    </source>
</reference>
<dbReference type="AlphaFoldDB" id="X1M879"/>
<name>X1M879_9ZZZZ</name>
<organism evidence="1">
    <name type="scientific">marine sediment metagenome</name>
    <dbReference type="NCBI Taxonomy" id="412755"/>
    <lineage>
        <taxon>unclassified sequences</taxon>
        <taxon>metagenomes</taxon>
        <taxon>ecological metagenomes</taxon>
    </lineage>
</organism>
<dbReference type="EMBL" id="BARV01010600">
    <property type="protein sequence ID" value="GAI14301.1"/>
    <property type="molecule type" value="Genomic_DNA"/>
</dbReference>
<sequence>MFTTLLIVNYKLCIGNTDIRKKDKIITTLLKPMTIEIIK</sequence>
<gene>
    <name evidence="1" type="ORF">S06H3_20465</name>
</gene>
<proteinExistence type="predicted"/>
<accession>X1M879</accession>
<comment type="caution">
    <text evidence="1">The sequence shown here is derived from an EMBL/GenBank/DDBJ whole genome shotgun (WGS) entry which is preliminary data.</text>
</comment>
<protein>
    <submittedName>
        <fullName evidence="1">Uncharacterized protein</fullName>
    </submittedName>
</protein>